<comment type="caution">
    <text evidence="2">The sequence shown here is derived from an EMBL/GenBank/DDBJ whole genome shotgun (WGS) entry which is preliminary data.</text>
</comment>
<accession>A0A4R5YDR7</accession>
<keyword evidence="1" id="KW-0472">Membrane</keyword>
<organism evidence="2 3">
    <name type="scientific">Kocuria rosea</name>
    <name type="common">Deinococcus erythromyxa</name>
    <name type="synonym">Micrococcus rubens</name>
    <dbReference type="NCBI Taxonomy" id="1275"/>
    <lineage>
        <taxon>Bacteria</taxon>
        <taxon>Bacillati</taxon>
        <taxon>Actinomycetota</taxon>
        <taxon>Actinomycetes</taxon>
        <taxon>Micrococcales</taxon>
        <taxon>Micrococcaceae</taxon>
        <taxon>Kocuria</taxon>
    </lineage>
</organism>
<keyword evidence="1" id="KW-0812">Transmembrane</keyword>
<protein>
    <submittedName>
        <fullName evidence="2">Uncharacterized protein</fullName>
    </submittedName>
</protein>
<dbReference type="AlphaFoldDB" id="A0A4R5YDR7"/>
<reference evidence="2 3" key="1">
    <citation type="submission" date="2019-03" db="EMBL/GenBank/DDBJ databases">
        <title>Genome Sequencing and Assembly of Various Microbes Isolated from Partially Reclaimed Soil and Acid Mine Drainage (AMD) Site.</title>
        <authorList>
            <person name="Steinbock B."/>
            <person name="Bechtold R."/>
            <person name="Sevigny J.L."/>
            <person name="Thomas D."/>
            <person name="Cuthill L.R."/>
            <person name="Aveiro Johannsen E.J."/>
            <person name="Thomas K."/>
            <person name="Ghosh A."/>
        </authorList>
    </citation>
    <scope>NUCLEOTIDE SEQUENCE [LARGE SCALE GENOMIC DNA]</scope>
    <source>
        <strain evidence="2 3">S-A3</strain>
    </source>
</reference>
<keyword evidence="1" id="KW-1133">Transmembrane helix</keyword>
<gene>
    <name evidence="2" type="ORF">E2R59_09480</name>
</gene>
<feature type="transmembrane region" description="Helical" evidence="1">
    <location>
        <begin position="112"/>
        <end position="134"/>
    </location>
</feature>
<dbReference type="EMBL" id="SMZT01000003">
    <property type="protein sequence ID" value="TDL43042.1"/>
    <property type="molecule type" value="Genomic_DNA"/>
</dbReference>
<evidence type="ECO:0000313" key="3">
    <source>
        <dbReference type="Proteomes" id="UP000295163"/>
    </source>
</evidence>
<dbReference type="Proteomes" id="UP000295163">
    <property type="component" value="Unassembled WGS sequence"/>
</dbReference>
<feature type="transmembrane region" description="Helical" evidence="1">
    <location>
        <begin position="146"/>
        <end position="165"/>
    </location>
</feature>
<dbReference type="GeneID" id="64347645"/>
<sequence length="184" mass="20496">MDHNRRKADSAPGQVDNIPMPTGRRVLLSTWPVAAVFIIGFPIFVWWRYDVLSDHRLGALLVTFAYYMLVILAFGRTRAPLPEPANQFSRERVKWTLSEAPRTATVPKDPDLRVAIGVAAVSRIRSAAFTSIFALTLATTGLVHSASFWILLGAVLGVIAIGLFARARRSWTYLTLLHAEDHTR</sequence>
<dbReference type="RefSeq" id="WP_133410303.1">
    <property type="nucleotide sequence ID" value="NZ_SMZT01000003.1"/>
</dbReference>
<feature type="transmembrane region" description="Helical" evidence="1">
    <location>
        <begin position="26"/>
        <end position="49"/>
    </location>
</feature>
<feature type="transmembrane region" description="Helical" evidence="1">
    <location>
        <begin position="55"/>
        <end position="74"/>
    </location>
</feature>
<evidence type="ECO:0000256" key="1">
    <source>
        <dbReference type="SAM" id="Phobius"/>
    </source>
</evidence>
<evidence type="ECO:0000313" key="2">
    <source>
        <dbReference type="EMBL" id="TDL43042.1"/>
    </source>
</evidence>
<proteinExistence type="predicted"/>
<name>A0A4R5YDR7_KOCRO</name>